<feature type="domain" description="Sporulation protein YpeB N-terminal" evidence="2">
    <location>
        <begin position="42"/>
        <end position="165"/>
    </location>
</feature>
<feature type="domain" description="Sporulation protein YpeB PepSY1 and PepSY2" evidence="1">
    <location>
        <begin position="186"/>
        <end position="347"/>
    </location>
</feature>
<feature type="non-terminal residue" evidence="3">
    <location>
        <position position="347"/>
    </location>
</feature>
<reference evidence="3" key="1">
    <citation type="submission" date="2020-10" db="EMBL/GenBank/DDBJ databases">
        <authorList>
            <person name="Gilroy R."/>
        </authorList>
    </citation>
    <scope>NUCLEOTIDE SEQUENCE</scope>
    <source>
        <strain evidence="3">ChiHcec3-11533</strain>
    </source>
</reference>
<proteinExistence type="predicted"/>
<evidence type="ECO:0000313" key="4">
    <source>
        <dbReference type="Proteomes" id="UP000824072"/>
    </source>
</evidence>
<evidence type="ECO:0000313" key="3">
    <source>
        <dbReference type="EMBL" id="HIU33123.1"/>
    </source>
</evidence>
<dbReference type="InterPro" id="IPR014239">
    <property type="entry name" value="YpeB_PepSY1-2"/>
</dbReference>
<dbReference type="Proteomes" id="UP000824072">
    <property type="component" value="Unassembled WGS sequence"/>
</dbReference>
<comment type="caution">
    <text evidence="3">The sequence shown here is derived from an EMBL/GenBank/DDBJ whole genome shotgun (WGS) entry which is preliminary data.</text>
</comment>
<dbReference type="Pfam" id="PF20769">
    <property type="entry name" value="YPEB_N"/>
    <property type="match status" value="1"/>
</dbReference>
<protein>
    <submittedName>
        <fullName evidence="3">Germination protein YpeB</fullName>
    </submittedName>
</protein>
<reference evidence="3" key="2">
    <citation type="journal article" date="2021" name="PeerJ">
        <title>Extensive microbial diversity within the chicken gut microbiome revealed by metagenomics and culture.</title>
        <authorList>
            <person name="Gilroy R."/>
            <person name="Ravi A."/>
            <person name="Getino M."/>
            <person name="Pursley I."/>
            <person name="Horton D.L."/>
            <person name="Alikhan N.F."/>
            <person name="Baker D."/>
            <person name="Gharbi K."/>
            <person name="Hall N."/>
            <person name="Watson M."/>
            <person name="Adriaenssens E.M."/>
            <person name="Foster-Nyarko E."/>
            <person name="Jarju S."/>
            <person name="Secka A."/>
            <person name="Antonio M."/>
            <person name="Oren A."/>
            <person name="Chaudhuri R.R."/>
            <person name="La Ragione R."/>
            <person name="Hildebrand F."/>
            <person name="Pallen M.J."/>
        </authorList>
    </citation>
    <scope>NUCLEOTIDE SEQUENCE</scope>
    <source>
        <strain evidence="3">ChiHcec3-11533</strain>
    </source>
</reference>
<sequence length="347" mass="37292">MQRGKILDRDWAKIVAVAASILLTAMLVLTFAQAGRIRLLTARVSAIYQKAFYETCELMEGMSANFRKLLVTGSGQQQQILLNEISRQAQGAQDNLATLPLGEDAVSATIKFVNQAGDFATSLSSKLAGEGTISEEDYDTISTLSTSAADLSIGLGQLLTRYENGEDVFAGDYVSSGDESLYPLTNPAGEYPVLLYDGPFSDGAQGGTFLALEGLSSVTPEEAAKRLTAFMGTQLENLSLDGESQIPVDCYDFSFSANGYSLTAGVTKQGGEILYLLPNDDVTAIQLTDQEAVERARAFLISRGFGQMEMSYYSRFDGILTANFAATENNVVLYPDLIKVQISLADG</sequence>
<gene>
    <name evidence="3" type="ORF">IAB02_01040</name>
</gene>
<dbReference type="EMBL" id="DVMU01000025">
    <property type="protein sequence ID" value="HIU33123.1"/>
    <property type="molecule type" value="Genomic_DNA"/>
</dbReference>
<dbReference type="GO" id="GO:0009847">
    <property type="term" value="P:spore germination"/>
    <property type="evidence" value="ECO:0007669"/>
    <property type="project" value="InterPro"/>
</dbReference>
<evidence type="ECO:0000259" key="2">
    <source>
        <dbReference type="Pfam" id="PF20769"/>
    </source>
</evidence>
<accession>A0A9D1IA14</accession>
<dbReference type="AlphaFoldDB" id="A0A9D1IA14"/>
<dbReference type="Pfam" id="PF14620">
    <property type="entry name" value="YPEB_PepSY1-2"/>
    <property type="match status" value="1"/>
</dbReference>
<name>A0A9D1IA14_9FIRM</name>
<organism evidence="3 4">
    <name type="scientific">Candidatus Pullichristensenella excrementigallinarum</name>
    <dbReference type="NCBI Taxonomy" id="2840907"/>
    <lineage>
        <taxon>Bacteria</taxon>
        <taxon>Bacillati</taxon>
        <taxon>Bacillota</taxon>
        <taxon>Clostridia</taxon>
        <taxon>Candidatus Pullichristensenella</taxon>
    </lineage>
</organism>
<evidence type="ECO:0000259" key="1">
    <source>
        <dbReference type="Pfam" id="PF14620"/>
    </source>
</evidence>
<dbReference type="InterPro" id="IPR048402">
    <property type="entry name" value="YpeB_N"/>
</dbReference>